<evidence type="ECO:0000313" key="2">
    <source>
        <dbReference type="EMBL" id="VTU07300.1"/>
    </source>
</evidence>
<protein>
    <submittedName>
        <fullName evidence="2">Glycosyl transferase family protein</fullName>
        <ecNumber evidence="2">2.4.1.-</ecNumber>
    </submittedName>
</protein>
<evidence type="ECO:0000313" key="3">
    <source>
        <dbReference type="Proteomes" id="UP000308167"/>
    </source>
</evidence>
<keyword evidence="2" id="KW-0808">Transferase</keyword>
<dbReference type="GeneID" id="86155251"/>
<dbReference type="PANTHER" id="PTHR22916">
    <property type="entry name" value="GLYCOSYLTRANSFERASE"/>
    <property type="match status" value="1"/>
</dbReference>
<keyword evidence="3" id="KW-1185">Reference proteome</keyword>
<accession>A0ABY6TKG6</accession>
<dbReference type="Proteomes" id="UP000308167">
    <property type="component" value="Unassembled WGS sequence"/>
</dbReference>
<sequence>MFSIIVPSYNRNAELTALLSSLEKQTVKNFEVIVVDDCSPNTIQIDRTFSFPVTLIRNEVNSGPAKSRNVGAEHAQNEWLLFLDDDDRFENNKCELLAQAINEHPQGNFIYHPAKCEMVNEGFTYITHPLPPEQLTLEKILLANKIGGIPMIGIKKAFFVELNGLSTELKSLEDYDFVLKVVSSKNFNPIYVDKPLTLCSFHTKRSSVSTNMENTEKAIEVIREKYVKTSEQADNFKLNSLYILVYPHAMNLSRKAAKYYFEMFKLSHRLSHLIIAVVTFISPKLAINLKRFV</sequence>
<dbReference type="PANTHER" id="PTHR22916:SF3">
    <property type="entry name" value="UDP-GLCNAC:BETAGAL BETA-1,3-N-ACETYLGLUCOSAMINYLTRANSFERASE-LIKE PROTEIN 1"/>
    <property type="match status" value="1"/>
</dbReference>
<dbReference type="InterPro" id="IPR001173">
    <property type="entry name" value="Glyco_trans_2-like"/>
</dbReference>
<evidence type="ECO:0000259" key="1">
    <source>
        <dbReference type="Pfam" id="PF00535"/>
    </source>
</evidence>
<dbReference type="RefSeq" id="WP_135709686.1">
    <property type="nucleotide sequence ID" value="NZ_CABFKI010000004.1"/>
</dbReference>
<organism evidence="2 3">
    <name type="scientific">Actinobacillus porcinus</name>
    <dbReference type="NCBI Taxonomy" id="51048"/>
    <lineage>
        <taxon>Bacteria</taxon>
        <taxon>Pseudomonadati</taxon>
        <taxon>Pseudomonadota</taxon>
        <taxon>Gammaproteobacteria</taxon>
        <taxon>Pasteurellales</taxon>
        <taxon>Pasteurellaceae</taxon>
        <taxon>Actinobacillus</taxon>
    </lineage>
</organism>
<dbReference type="Pfam" id="PF00535">
    <property type="entry name" value="Glycos_transf_2"/>
    <property type="match status" value="1"/>
</dbReference>
<comment type="caution">
    <text evidence="2">The sequence shown here is derived from an EMBL/GenBank/DDBJ whole genome shotgun (WGS) entry which is preliminary data.</text>
</comment>
<keyword evidence="2" id="KW-0328">Glycosyltransferase</keyword>
<gene>
    <name evidence="2" type="ORF">SAMEA1410922_00852</name>
</gene>
<dbReference type="SUPFAM" id="SSF53448">
    <property type="entry name" value="Nucleotide-diphospho-sugar transferases"/>
    <property type="match status" value="1"/>
</dbReference>
<dbReference type="InterPro" id="IPR029044">
    <property type="entry name" value="Nucleotide-diphossugar_trans"/>
</dbReference>
<reference evidence="2 3" key="1">
    <citation type="submission" date="2019-05" db="EMBL/GenBank/DDBJ databases">
        <authorList>
            <consortium name="Pathogen Informatics"/>
        </authorList>
    </citation>
    <scope>NUCLEOTIDE SEQUENCE [LARGE SCALE GENOMIC DNA]</scope>
    <source>
        <strain evidence="2 3">NM319</strain>
    </source>
</reference>
<dbReference type="CDD" id="cd00761">
    <property type="entry name" value="Glyco_tranf_GTA_type"/>
    <property type="match status" value="1"/>
</dbReference>
<feature type="domain" description="Glycosyltransferase 2-like" evidence="1">
    <location>
        <begin position="3"/>
        <end position="129"/>
    </location>
</feature>
<name>A0ABY6TKG6_9PAST</name>
<dbReference type="EMBL" id="CABFKI010000004">
    <property type="protein sequence ID" value="VTU07300.1"/>
    <property type="molecule type" value="Genomic_DNA"/>
</dbReference>
<dbReference type="GO" id="GO:0016757">
    <property type="term" value="F:glycosyltransferase activity"/>
    <property type="evidence" value="ECO:0007669"/>
    <property type="project" value="UniProtKB-KW"/>
</dbReference>
<dbReference type="Gene3D" id="3.90.550.10">
    <property type="entry name" value="Spore Coat Polysaccharide Biosynthesis Protein SpsA, Chain A"/>
    <property type="match status" value="1"/>
</dbReference>
<dbReference type="EC" id="2.4.1.-" evidence="2"/>
<proteinExistence type="predicted"/>